<dbReference type="OrthoDB" id="203678at2759"/>
<keyword evidence="2" id="KW-0445">Lipid transport</keyword>
<keyword evidence="2" id="KW-0333">Golgi apparatus</keyword>
<keyword evidence="5" id="KW-1185">Reference proteome</keyword>
<feature type="compositionally biased region" description="Polar residues" evidence="3">
    <location>
        <begin position="15"/>
        <end position="32"/>
    </location>
</feature>
<organism evidence="4 5">
    <name type="scientific">Diaporthe helianthi</name>
    <dbReference type="NCBI Taxonomy" id="158607"/>
    <lineage>
        <taxon>Eukaryota</taxon>
        <taxon>Fungi</taxon>
        <taxon>Dikarya</taxon>
        <taxon>Ascomycota</taxon>
        <taxon>Pezizomycotina</taxon>
        <taxon>Sordariomycetes</taxon>
        <taxon>Sordariomycetidae</taxon>
        <taxon>Diaporthales</taxon>
        <taxon>Diaporthaceae</taxon>
        <taxon>Diaporthe</taxon>
    </lineage>
</organism>
<dbReference type="STRING" id="158607.A0A2P5HLQ1"/>
<evidence type="ECO:0000313" key="5">
    <source>
        <dbReference type="Proteomes" id="UP000094444"/>
    </source>
</evidence>
<dbReference type="GO" id="GO:0042147">
    <property type="term" value="P:retrograde transport, endosome to Golgi"/>
    <property type="evidence" value="ECO:0007669"/>
    <property type="project" value="UniProtKB-UniRule"/>
</dbReference>
<dbReference type="GO" id="GO:0016020">
    <property type="term" value="C:membrane"/>
    <property type="evidence" value="ECO:0007669"/>
    <property type="project" value="TreeGrafter"/>
</dbReference>
<comment type="subunit">
    <text evidence="2">Component of the Golgi-associated retrograde protein (GARP) complex.</text>
</comment>
<evidence type="ECO:0000256" key="3">
    <source>
        <dbReference type="SAM" id="MobiDB-lite"/>
    </source>
</evidence>
<evidence type="ECO:0000313" key="4">
    <source>
        <dbReference type="EMBL" id="POS71193.1"/>
    </source>
</evidence>
<dbReference type="InterPro" id="IPR014812">
    <property type="entry name" value="Vps51"/>
</dbReference>
<dbReference type="GO" id="GO:0007030">
    <property type="term" value="P:Golgi organization"/>
    <property type="evidence" value="ECO:0007669"/>
    <property type="project" value="UniProtKB-UniRule"/>
</dbReference>
<dbReference type="Pfam" id="PF08700">
    <property type="entry name" value="VPS51_Exo84_N"/>
    <property type="match status" value="1"/>
</dbReference>
<dbReference type="GO" id="GO:0000938">
    <property type="term" value="C:GARP complex"/>
    <property type="evidence" value="ECO:0007669"/>
    <property type="project" value="UniProtKB-UniRule"/>
</dbReference>
<dbReference type="GO" id="GO:0015031">
    <property type="term" value="P:protein transport"/>
    <property type="evidence" value="ECO:0007669"/>
    <property type="project" value="UniProtKB-UniRule"/>
</dbReference>
<dbReference type="GO" id="GO:0032456">
    <property type="term" value="P:endocytic recycling"/>
    <property type="evidence" value="ECO:0007669"/>
    <property type="project" value="TreeGrafter"/>
</dbReference>
<protein>
    <recommendedName>
        <fullName evidence="2">Vacuolar protein sorting-associated protein 51 homolog</fullName>
    </recommendedName>
</protein>
<evidence type="ECO:0000256" key="1">
    <source>
        <dbReference type="ARBA" id="ARBA00006080"/>
    </source>
</evidence>
<feature type="compositionally biased region" description="Low complexity" evidence="3">
    <location>
        <begin position="37"/>
        <end position="55"/>
    </location>
</feature>
<dbReference type="AlphaFoldDB" id="A0A2P5HLQ1"/>
<dbReference type="EMBL" id="MAVT02001345">
    <property type="protein sequence ID" value="POS71193.1"/>
    <property type="molecule type" value="Genomic_DNA"/>
</dbReference>
<feature type="region of interest" description="Disordered" evidence="3">
    <location>
        <begin position="1"/>
        <end position="60"/>
    </location>
</feature>
<reference evidence="4" key="1">
    <citation type="submission" date="2017-09" db="EMBL/GenBank/DDBJ databases">
        <title>Polyketide synthases of a Diaporthe helianthi virulent isolate.</title>
        <authorList>
            <person name="Baroncelli R."/>
        </authorList>
    </citation>
    <scope>NUCLEOTIDE SEQUENCE [LARGE SCALE GENOMIC DNA]</scope>
    <source>
        <strain evidence="4">7/96</strain>
    </source>
</reference>
<dbReference type="Proteomes" id="UP000094444">
    <property type="component" value="Unassembled WGS sequence"/>
</dbReference>
<accession>A0A2P5HLQ1</accession>
<comment type="similarity">
    <text evidence="1 2">Belongs to the VPS51 family.</text>
</comment>
<gene>
    <name evidence="4" type="ORF">DHEL01_v210408</name>
</gene>
<dbReference type="GO" id="GO:0048193">
    <property type="term" value="P:Golgi vesicle transport"/>
    <property type="evidence" value="ECO:0007669"/>
    <property type="project" value="TreeGrafter"/>
</dbReference>
<keyword evidence="2" id="KW-0813">Transport</keyword>
<dbReference type="PANTHER" id="PTHR15954:SF4">
    <property type="entry name" value="VACUOLAR PROTEIN SORTING-ASSOCIATED PROTEIN 51 HOMOLOG"/>
    <property type="match status" value="1"/>
</dbReference>
<comment type="subcellular location">
    <subcellularLocation>
        <location evidence="2">Golgi apparatus</location>
        <location evidence="2">trans-Golgi network</location>
    </subcellularLocation>
</comment>
<comment type="caution">
    <text evidence="4">The sequence shown here is derived from an EMBL/GenBank/DDBJ whole genome shotgun (WGS) entry which is preliminary data.</text>
</comment>
<feature type="region of interest" description="Disordered" evidence="3">
    <location>
        <begin position="199"/>
        <end position="223"/>
    </location>
</feature>
<name>A0A2P5HLQ1_DIAHE</name>
<feature type="compositionally biased region" description="Basic and acidic residues" evidence="3">
    <location>
        <begin position="200"/>
        <end position="216"/>
    </location>
</feature>
<dbReference type="InParanoid" id="A0A2P5HLQ1"/>
<keyword evidence="2" id="KW-0653">Protein transport</keyword>
<proteinExistence type="inferred from homology"/>
<dbReference type="GO" id="GO:1990745">
    <property type="term" value="C:EARP complex"/>
    <property type="evidence" value="ECO:0007669"/>
    <property type="project" value="TreeGrafter"/>
</dbReference>
<dbReference type="PANTHER" id="PTHR15954">
    <property type="entry name" value="VACUOLAR PROTEIN SORTING-ASSOCIATED PROTEIN 51 HOMOLOG"/>
    <property type="match status" value="1"/>
</dbReference>
<dbReference type="GO" id="GO:0006869">
    <property type="term" value="P:lipid transport"/>
    <property type="evidence" value="ECO:0007669"/>
    <property type="project" value="UniProtKB-UniRule"/>
</dbReference>
<dbReference type="GO" id="GO:0005829">
    <property type="term" value="C:cytosol"/>
    <property type="evidence" value="ECO:0007669"/>
    <property type="project" value="GOC"/>
</dbReference>
<evidence type="ECO:0000256" key="2">
    <source>
        <dbReference type="RuleBase" id="RU368010"/>
    </source>
</evidence>
<sequence length="293" mass="31634">MSTIASPRDPHSTFRRTPSSQAIVTPTSSTRPSLDIPRSATSSPNPSAPTSGTAPNKRNNRAALREYYNLKKTPAAATPPLLEVTDTDTASLADAADFPHSDVPTSEIDADGFDADAYVKSKLKDSSLEELLKTYTRVLGEIRALDAEKKALVYDNYSKLITATETIRKMRSNMDPLNPMAATLDPAIAHIYSQASSIRDTLRESAPKPEDSKTRQEAQATKKRAKELVAGVLDTPDKLRAMVQEGRLEEARDAWAMPRRLLLAWKQKGIGGGDVDACLAEGDAAVKGADAPS</sequence>
<comment type="function">
    <text evidence="2">Acts as component of the GARP complex that is involved in retrograde transport from early and late endosomes to the trans-Golgi network (TGN).</text>
</comment>